<gene>
    <name evidence="1" type="ORF">K529_003755</name>
</gene>
<organism evidence="1 2">
    <name type="scientific">Tritonibacter mobilis F1926</name>
    <dbReference type="NCBI Taxonomy" id="1265309"/>
    <lineage>
        <taxon>Bacteria</taxon>
        <taxon>Pseudomonadati</taxon>
        <taxon>Pseudomonadota</taxon>
        <taxon>Alphaproteobacteria</taxon>
        <taxon>Rhodobacterales</taxon>
        <taxon>Paracoccaceae</taxon>
        <taxon>Tritonibacter</taxon>
    </lineage>
</organism>
<evidence type="ECO:0000313" key="1">
    <source>
        <dbReference type="EMBL" id="ANP39871.1"/>
    </source>
</evidence>
<dbReference type="KEGG" id="rmb:K529_003755"/>
<reference evidence="1 2" key="1">
    <citation type="journal article" date="2016" name="ISME J.">
        <title>Global occurrence and heterogeneity of the Roseobacter-clade species Ruegeria mobilis.</title>
        <authorList>
            <person name="Sonnenschein E."/>
            <person name="Gram L."/>
        </authorList>
    </citation>
    <scope>NUCLEOTIDE SEQUENCE [LARGE SCALE GENOMIC DNA]</scope>
    <source>
        <strain evidence="1 2">F1926</strain>
    </source>
</reference>
<dbReference type="AlphaFoldDB" id="A0A1B1A011"/>
<dbReference type="EMBL" id="CP015230">
    <property type="protein sequence ID" value="ANP39871.1"/>
    <property type="molecule type" value="Genomic_DNA"/>
</dbReference>
<accession>A0A1B1A011</accession>
<dbReference type="Proteomes" id="UP000013243">
    <property type="component" value="Chromosome"/>
</dbReference>
<evidence type="ECO:0000313" key="2">
    <source>
        <dbReference type="Proteomes" id="UP000013243"/>
    </source>
</evidence>
<protein>
    <submittedName>
        <fullName evidence="1">Uncharacterized protein</fullName>
    </submittedName>
</protein>
<sequence length="62" mass="6932">MDSLPTFTARCPNVSTGGLIAQECRSSLNIPVDFRCTWMISLLSDSSHATRHDAADRRFDFI</sequence>
<proteinExistence type="predicted"/>
<name>A0A1B1A011_9RHOB</name>